<dbReference type="EMBL" id="JAROKS010000011">
    <property type="protein sequence ID" value="KAK1799764.1"/>
    <property type="molecule type" value="Genomic_DNA"/>
</dbReference>
<evidence type="ECO:0000256" key="2">
    <source>
        <dbReference type="SAM" id="MobiDB-lite"/>
    </source>
</evidence>
<keyword evidence="1" id="KW-0175">Coiled coil</keyword>
<evidence type="ECO:0000313" key="5">
    <source>
        <dbReference type="Proteomes" id="UP001239994"/>
    </source>
</evidence>
<gene>
    <name evidence="4" type="ORF">P4O66_006100</name>
</gene>
<accession>A0AAD8ZJR2</accession>
<organism evidence="4 5">
    <name type="scientific">Electrophorus voltai</name>
    <dbReference type="NCBI Taxonomy" id="2609070"/>
    <lineage>
        <taxon>Eukaryota</taxon>
        <taxon>Metazoa</taxon>
        <taxon>Chordata</taxon>
        <taxon>Craniata</taxon>
        <taxon>Vertebrata</taxon>
        <taxon>Euteleostomi</taxon>
        <taxon>Actinopterygii</taxon>
        <taxon>Neopterygii</taxon>
        <taxon>Teleostei</taxon>
        <taxon>Ostariophysi</taxon>
        <taxon>Gymnotiformes</taxon>
        <taxon>Gymnotoidei</taxon>
        <taxon>Gymnotidae</taxon>
        <taxon>Electrophorus</taxon>
    </lineage>
</organism>
<dbReference type="Proteomes" id="UP001239994">
    <property type="component" value="Unassembled WGS sequence"/>
</dbReference>
<evidence type="ECO:0000259" key="3">
    <source>
        <dbReference type="Pfam" id="PF15295"/>
    </source>
</evidence>
<feature type="region of interest" description="Disordered" evidence="2">
    <location>
        <begin position="107"/>
        <end position="133"/>
    </location>
</feature>
<evidence type="ECO:0000256" key="1">
    <source>
        <dbReference type="ARBA" id="ARBA00023054"/>
    </source>
</evidence>
<dbReference type="AlphaFoldDB" id="A0AAD8ZJR2"/>
<feature type="region of interest" description="Disordered" evidence="2">
    <location>
        <begin position="240"/>
        <end position="262"/>
    </location>
</feature>
<dbReference type="InterPro" id="IPR039303">
    <property type="entry name" value="CCDC50"/>
</dbReference>
<protein>
    <recommendedName>
        <fullName evidence="3">Coiled-coil domain-containing protein</fullName>
    </recommendedName>
</protein>
<dbReference type="PANTHER" id="PTHR22115">
    <property type="entry name" value="C3ORF6 PROTEIN-RELATED"/>
    <property type="match status" value="1"/>
</dbReference>
<dbReference type="PANTHER" id="PTHR22115:SF5">
    <property type="entry name" value="COILED-COIL DOMAIN-CONTAINING PROTEIN 50-LIKE ISOFORM X1"/>
    <property type="match status" value="1"/>
</dbReference>
<feature type="region of interest" description="Disordered" evidence="2">
    <location>
        <begin position="291"/>
        <end position="317"/>
    </location>
</feature>
<comment type="caution">
    <text evidence="4">The sequence shown here is derived from an EMBL/GenBank/DDBJ whole genome shotgun (WGS) entry which is preliminary data.</text>
</comment>
<evidence type="ECO:0000313" key="4">
    <source>
        <dbReference type="EMBL" id="KAK1799764.1"/>
    </source>
</evidence>
<feature type="compositionally biased region" description="Basic and acidic residues" evidence="2">
    <location>
        <begin position="174"/>
        <end position="198"/>
    </location>
</feature>
<dbReference type="Pfam" id="PF15295">
    <property type="entry name" value="CCDC50_N"/>
    <property type="match status" value="1"/>
</dbReference>
<dbReference type="InterPro" id="IPR029311">
    <property type="entry name" value="CCDC50_N"/>
</dbReference>
<name>A0AAD8ZJR2_9TELE</name>
<proteinExistence type="predicted"/>
<feature type="region of interest" description="Disordered" evidence="2">
    <location>
        <begin position="174"/>
        <end position="208"/>
    </location>
</feature>
<feature type="domain" description="Coiled-coil" evidence="3">
    <location>
        <begin position="59"/>
        <end position="140"/>
    </location>
</feature>
<sequence length="317" mass="36822">MERALHVHAECVQRAARLSDAMTDSELDQPHLPRTFHVEQFHSGDVQKRQDVEDVQDVQDVQDMQDDGCLARRLQDEEEERAARLSHALRQLAARDCEYAKMIQEQLRRHEEEKRRREEEDEEMARHLQEDEELQIRRHREEAGCYDDSGPSPLSKGLEVWGQVRRDAELARRLQEEEDRQPRREQVEVQNLPRERLNSEGLSSPVEEPVLDPHHLGPQRYTLGAHSVHNIAEELDPTFNGRKRENRRPNIPSGNIRHDGNEPAGVTWGILLAPRTPHSIFYDYLPEPAFAPPTRRHGDQSGGDRATRARCQNCKQQ</sequence>
<reference evidence="4" key="1">
    <citation type="submission" date="2023-03" db="EMBL/GenBank/DDBJ databases">
        <title>Electrophorus voltai genome.</title>
        <authorList>
            <person name="Bian C."/>
        </authorList>
    </citation>
    <scope>NUCLEOTIDE SEQUENCE</scope>
    <source>
        <strain evidence="4">CB-2022</strain>
        <tissue evidence="4">Muscle</tissue>
    </source>
</reference>
<keyword evidence="5" id="KW-1185">Reference proteome</keyword>